<evidence type="ECO:0000256" key="2">
    <source>
        <dbReference type="SAM" id="Coils"/>
    </source>
</evidence>
<dbReference type="InterPro" id="IPR018879">
    <property type="entry name" value="MSV199_dom"/>
</dbReference>
<reference evidence="5 6" key="1">
    <citation type="journal article" date="2014" name="J. Gen. Virol.">
        <title>Genome sequence of a crustacean iridovirus, IIV31, isolated from the pill bug, Armadillidium vulgare.</title>
        <authorList>
            <person name="Piegu B."/>
            <person name="Guizard S."/>
            <person name="Yeping T."/>
            <person name="Cruaud C."/>
            <person name="Asgari S."/>
            <person name="Bideshi D.K."/>
            <person name="Federici B.A."/>
            <person name="Bigot Y."/>
        </authorList>
    </citation>
    <scope>NUCLEOTIDE SEQUENCE [LARGE SCALE GENOMIC DNA]</scope>
</reference>
<dbReference type="OrthoDB" id="13638at10239"/>
<evidence type="ECO:0000313" key="6">
    <source>
        <dbReference type="Proteomes" id="UP000114278"/>
    </source>
</evidence>
<feature type="domain" description="DUF3627" evidence="4">
    <location>
        <begin position="224"/>
        <end position="314"/>
    </location>
</feature>
<evidence type="ECO:0008006" key="7">
    <source>
        <dbReference type="Google" id="ProtNLM"/>
    </source>
</evidence>
<keyword evidence="6" id="KW-1185">Reference proteome</keyword>
<organism evidence="5 6">
    <name type="scientific">Armadillidium vulgare iridescent virus</name>
    <dbReference type="NCBI Taxonomy" id="72201"/>
    <lineage>
        <taxon>Viruses</taxon>
        <taxon>Varidnaviria</taxon>
        <taxon>Bamfordvirae</taxon>
        <taxon>Nucleocytoviricota</taxon>
        <taxon>Megaviricetes</taxon>
        <taxon>Pimascovirales</taxon>
        <taxon>Pimascovirales incertae sedis</taxon>
        <taxon>Iridoviridae</taxon>
        <taxon>Betairidovirinae</taxon>
        <taxon>Iridovirus</taxon>
        <taxon>Iridovirus armadillidium1</taxon>
        <taxon>Invertebrate iridescent virus 31</taxon>
    </lineage>
</organism>
<feature type="coiled-coil region" evidence="2">
    <location>
        <begin position="181"/>
        <end position="212"/>
    </location>
</feature>
<sequence length="345" mass="40806">MENNINAIVPFMGLEIRKEGPSNDVISKALGLSVKLVGVEQFMKIIGFERDPLMTDHFWQVMVEKQGIHLSTLLLKCLGYEGEFKNQQQAFKNFLKRNKIIPLELTSSSPETKLYPTILEEMKTMKPNVIASRKWIVIEPREFKKIIMKLNTKNGDIIREYYIRLEELIKLYLEYSLYFNYNESQRQITSLEQKLEQMKLDSEERHDELMDKVEEVQFDLNIVGEKLDIATEDRAPKVYSEPMRERFIIFKRNDHRALSQYYAMRGQDHYINGKLPSHQRLFPNLQIIFDICCQPNPRNLFVRFKELKDRRFRVTGNNIQTTDEEALLDVFNKLNNDKKTVDLTP</sequence>
<name>A0A068QKP6_9VIRU</name>
<gene>
    <name evidence="5" type="primary">190L</name>
    <name evidence="5" type="ORF">IIV31_190L</name>
</gene>
<feature type="domain" description="MSV199" evidence="3">
    <location>
        <begin position="39"/>
        <end position="169"/>
    </location>
</feature>
<dbReference type="InterPro" id="IPR022549">
    <property type="entry name" value="DUF3627"/>
</dbReference>
<protein>
    <recommendedName>
        <fullName evidence="7">MSV199 domain-containing protein</fullName>
    </recommendedName>
</protein>
<evidence type="ECO:0000259" key="3">
    <source>
        <dbReference type="Pfam" id="PF10553"/>
    </source>
</evidence>
<dbReference type="KEGG" id="vg:19738774"/>
<evidence type="ECO:0000313" key="5">
    <source>
        <dbReference type="EMBL" id="CCV02562.1"/>
    </source>
</evidence>
<dbReference type="Pfam" id="PF12299">
    <property type="entry name" value="DUF3627"/>
    <property type="match status" value="1"/>
</dbReference>
<proteinExistence type="predicted"/>
<dbReference type="GeneID" id="19738774"/>
<accession>A0A068QKP6</accession>
<dbReference type="Pfam" id="PF10553">
    <property type="entry name" value="MSV199"/>
    <property type="match status" value="1"/>
</dbReference>
<evidence type="ECO:0000256" key="1">
    <source>
        <dbReference type="ARBA" id="ARBA00023054"/>
    </source>
</evidence>
<evidence type="ECO:0000259" key="4">
    <source>
        <dbReference type="Pfam" id="PF12299"/>
    </source>
</evidence>
<dbReference type="Proteomes" id="UP000114278">
    <property type="component" value="Segment"/>
</dbReference>
<dbReference type="EMBL" id="HF920637">
    <property type="protein sequence ID" value="CCV02562.1"/>
    <property type="molecule type" value="Genomic_DNA"/>
</dbReference>
<dbReference type="RefSeq" id="YP_009046804.1">
    <property type="nucleotide sequence ID" value="NC_024451.1"/>
</dbReference>
<keyword evidence="1 2" id="KW-0175">Coiled coil</keyword>